<keyword evidence="8 15" id="KW-0547">Nucleotide-binding</keyword>
<feature type="region of interest" description="Cytidylate kinase" evidence="15">
    <location>
        <begin position="286"/>
        <end position="522"/>
    </location>
</feature>
<keyword evidence="4 15" id="KW-0963">Cytoplasm</keyword>
<keyword evidence="11 15" id="KW-0511">Multifunctional enzyme</keyword>
<keyword evidence="9 15" id="KW-0418">Kinase</keyword>
<dbReference type="GO" id="GO:0015949">
    <property type="term" value="P:nucleobase-containing small molecule interconversion"/>
    <property type="evidence" value="ECO:0007669"/>
    <property type="project" value="TreeGrafter"/>
</dbReference>
<proteinExistence type="inferred from homology"/>
<dbReference type="InterPro" id="IPR024894">
    <property type="entry name" value="Pantoate_ligase/cytidylate_kin"/>
</dbReference>
<dbReference type="NCBIfam" id="TIGR00017">
    <property type="entry name" value="cmk"/>
    <property type="match status" value="1"/>
</dbReference>
<evidence type="ECO:0000256" key="4">
    <source>
        <dbReference type="ARBA" id="ARBA00022490"/>
    </source>
</evidence>
<reference evidence="17 18" key="1">
    <citation type="submission" date="2018-03" db="EMBL/GenBank/DDBJ databases">
        <title>The ancient ancestry and fast evolution of plastids.</title>
        <authorList>
            <person name="Moore K.R."/>
            <person name="Magnabosco C."/>
            <person name="Momper L."/>
            <person name="Gold D.A."/>
            <person name="Bosak T."/>
            <person name="Fournier G.P."/>
        </authorList>
    </citation>
    <scope>NUCLEOTIDE SEQUENCE [LARGE SCALE GENOMIC DNA]</scope>
    <source>
        <strain evidence="17 18">CCALA 016</strain>
    </source>
</reference>
<feature type="binding site" evidence="15">
    <location>
        <position position="60"/>
    </location>
    <ligand>
        <name>(R)-pantoate</name>
        <dbReference type="ChEBI" id="CHEBI:15980"/>
    </ligand>
</feature>
<dbReference type="FunFam" id="3.30.1300.10:FF:000001">
    <property type="entry name" value="Pantothenate synthetase"/>
    <property type="match status" value="1"/>
</dbReference>
<evidence type="ECO:0000256" key="6">
    <source>
        <dbReference type="ARBA" id="ARBA00022655"/>
    </source>
</evidence>
<reference evidence="17 18" key="2">
    <citation type="submission" date="2018-03" db="EMBL/GenBank/DDBJ databases">
        <authorList>
            <person name="Keele B.F."/>
        </authorList>
    </citation>
    <scope>NUCLEOTIDE SEQUENCE [LARGE SCALE GENOMIC DNA]</scope>
    <source>
        <strain evidence="17 18">CCALA 016</strain>
    </source>
</reference>
<dbReference type="RefSeq" id="WP_106458024.1">
    <property type="nucleotide sequence ID" value="NZ_PXOH01000020.1"/>
</dbReference>
<dbReference type="UniPathway" id="UPA00028">
    <property type="reaction ID" value="UER00005"/>
</dbReference>
<dbReference type="GO" id="GO:0005829">
    <property type="term" value="C:cytosol"/>
    <property type="evidence" value="ECO:0007669"/>
    <property type="project" value="TreeGrafter"/>
</dbReference>
<dbReference type="InterPro" id="IPR014729">
    <property type="entry name" value="Rossmann-like_a/b/a_fold"/>
</dbReference>
<comment type="similarity">
    <text evidence="15">In the C-terminal section; belongs to the cytidylate kinase family. Type 1 subfamily.</text>
</comment>
<feature type="binding site" evidence="15">
    <location>
        <begin position="192"/>
        <end position="195"/>
    </location>
    <ligand>
        <name>ATP</name>
        <dbReference type="ChEBI" id="CHEBI:30616"/>
    </ligand>
</feature>
<evidence type="ECO:0000256" key="15">
    <source>
        <dbReference type="HAMAP-Rule" id="MF_01349"/>
    </source>
</evidence>
<evidence type="ECO:0000256" key="14">
    <source>
        <dbReference type="ARBA" id="ARBA00048478"/>
    </source>
</evidence>
<evidence type="ECO:0000256" key="11">
    <source>
        <dbReference type="ARBA" id="ARBA00023268"/>
    </source>
</evidence>
<comment type="subcellular location">
    <subcellularLocation>
        <location evidence="15">Cytoplasm</location>
    </subcellularLocation>
</comment>
<evidence type="ECO:0000256" key="3">
    <source>
        <dbReference type="ARBA" id="ARBA00009427"/>
    </source>
</evidence>
<evidence type="ECO:0000256" key="10">
    <source>
        <dbReference type="ARBA" id="ARBA00022840"/>
    </source>
</evidence>
<evidence type="ECO:0000256" key="12">
    <source>
        <dbReference type="ARBA" id="ARBA00047615"/>
    </source>
</evidence>
<evidence type="ECO:0000259" key="16">
    <source>
        <dbReference type="Pfam" id="PF02224"/>
    </source>
</evidence>
<evidence type="ECO:0000313" key="18">
    <source>
        <dbReference type="Proteomes" id="UP000239001"/>
    </source>
</evidence>
<keyword evidence="18" id="KW-1185">Reference proteome</keyword>
<keyword evidence="10 15" id="KW-0067">ATP-binding</keyword>
<accession>A0A2T1LUS9</accession>
<dbReference type="OrthoDB" id="9773087at2"/>
<dbReference type="SUPFAM" id="SSF52374">
    <property type="entry name" value="Nucleotidylyl transferase"/>
    <property type="match status" value="1"/>
</dbReference>
<dbReference type="HAMAP" id="MF_01349">
    <property type="entry name" value="PanCY"/>
    <property type="match status" value="1"/>
</dbReference>
<feature type="binding site" evidence="15">
    <location>
        <position position="161"/>
    </location>
    <ligand>
        <name>(R)-pantoate</name>
        <dbReference type="ChEBI" id="CHEBI:15980"/>
    </ligand>
</feature>
<feature type="active site" description="Proton donor" evidence="15">
    <location>
        <position position="36"/>
    </location>
</feature>
<dbReference type="GO" id="GO:0036431">
    <property type="term" value="F:dCMP kinase activity"/>
    <property type="evidence" value="ECO:0007669"/>
    <property type="project" value="InterPro"/>
</dbReference>
<dbReference type="GO" id="GO:0036430">
    <property type="term" value="F:CMP kinase activity"/>
    <property type="evidence" value="ECO:0007669"/>
    <property type="project" value="RHEA"/>
</dbReference>
<dbReference type="AlphaFoldDB" id="A0A2T1LUS9"/>
<feature type="domain" description="Cytidylate kinase" evidence="16">
    <location>
        <begin position="294"/>
        <end position="511"/>
    </location>
</feature>
<evidence type="ECO:0000256" key="7">
    <source>
        <dbReference type="ARBA" id="ARBA00022679"/>
    </source>
</evidence>
<keyword evidence="6 15" id="KW-0566">Pantothenate biosynthesis</keyword>
<dbReference type="InterPro" id="IPR003721">
    <property type="entry name" value="Pantoate_ligase"/>
</dbReference>
<evidence type="ECO:0000256" key="5">
    <source>
        <dbReference type="ARBA" id="ARBA00022598"/>
    </source>
</evidence>
<dbReference type="InterPro" id="IPR027417">
    <property type="entry name" value="P-loop_NTPase"/>
</dbReference>
<feature type="binding site" evidence="15">
    <location>
        <position position="184"/>
    </location>
    <ligand>
        <name>ATP</name>
        <dbReference type="ChEBI" id="CHEBI:30616"/>
    </ligand>
</feature>
<dbReference type="NCBIfam" id="NF010004">
    <property type="entry name" value="PRK13477.1"/>
    <property type="match status" value="1"/>
</dbReference>
<dbReference type="EC" id="2.7.4.25" evidence="15"/>
<dbReference type="Proteomes" id="UP000239001">
    <property type="component" value="Unassembled WGS sequence"/>
</dbReference>
<keyword evidence="5 15" id="KW-0436">Ligase</keyword>
<comment type="pathway">
    <text evidence="1 15">Cofactor biosynthesis; (R)-pantothenate biosynthesis; (R)-pantothenate from (R)-pantoate and beta-alanine: step 1/1.</text>
</comment>
<dbReference type="CDD" id="cd02020">
    <property type="entry name" value="CMPK"/>
    <property type="match status" value="1"/>
</dbReference>
<dbReference type="InterPro" id="IPR003136">
    <property type="entry name" value="Cytidylate_kin"/>
</dbReference>
<dbReference type="NCBIfam" id="TIGR00018">
    <property type="entry name" value="panC"/>
    <property type="match status" value="1"/>
</dbReference>
<feature type="binding site" evidence="15">
    <location>
        <begin position="29"/>
        <end position="36"/>
    </location>
    <ligand>
        <name>ATP</name>
        <dbReference type="ChEBI" id="CHEBI:30616"/>
    </ligand>
</feature>
<evidence type="ECO:0000256" key="2">
    <source>
        <dbReference type="ARBA" id="ARBA00009256"/>
    </source>
</evidence>
<protein>
    <recommendedName>
        <fullName evidence="15">Bifunctional pantoate ligase/cytidylate kinase</fullName>
    </recommendedName>
    <domain>
        <recommendedName>
            <fullName evidence="15">Pantothenate synthetase</fullName>
            <shortName evidence="15">PS</shortName>
            <ecNumber evidence="15">6.3.2.1</ecNumber>
        </recommendedName>
        <alternativeName>
            <fullName evidence="15">Pantoate--beta-alanine ligase</fullName>
        </alternativeName>
        <alternativeName>
            <fullName evidence="15">Pantoate-activating enzyme</fullName>
        </alternativeName>
    </domain>
    <domain>
        <recommendedName>
            <fullName evidence="15">Cytidylate kinase</fullName>
            <shortName evidence="15">CK</shortName>
            <ecNumber evidence="15">2.7.4.25</ecNumber>
        </recommendedName>
        <alternativeName>
            <fullName evidence="15">Cytidine monophosphate kinase</fullName>
            <shortName evidence="15">CMP kinase</shortName>
        </alternativeName>
    </domain>
</protein>
<dbReference type="Gene3D" id="3.40.50.620">
    <property type="entry name" value="HUPs"/>
    <property type="match status" value="1"/>
</dbReference>
<evidence type="ECO:0000313" key="17">
    <source>
        <dbReference type="EMBL" id="PSF35384.1"/>
    </source>
</evidence>
<comment type="function">
    <text evidence="15">Catalyzes the condensation of pantoate with beta-alanine in an ATP-dependent reaction via a pantoyl-adenylate intermediate.</text>
</comment>
<comment type="function">
    <text evidence="15">Catalyzes the transfer of a phosphate group from ATP to either CMP or dCMP to form CDP or dCDP and ADP, respectively.</text>
</comment>
<dbReference type="GO" id="GO:0005524">
    <property type="term" value="F:ATP binding"/>
    <property type="evidence" value="ECO:0007669"/>
    <property type="project" value="UniProtKB-UniRule"/>
</dbReference>
<dbReference type="EC" id="6.3.2.1" evidence="15"/>
<comment type="catalytic activity">
    <reaction evidence="13 15">
        <text>(R)-pantoate + beta-alanine + ATP = (R)-pantothenate + AMP + diphosphate + H(+)</text>
        <dbReference type="Rhea" id="RHEA:10912"/>
        <dbReference type="ChEBI" id="CHEBI:15378"/>
        <dbReference type="ChEBI" id="CHEBI:15980"/>
        <dbReference type="ChEBI" id="CHEBI:29032"/>
        <dbReference type="ChEBI" id="CHEBI:30616"/>
        <dbReference type="ChEBI" id="CHEBI:33019"/>
        <dbReference type="ChEBI" id="CHEBI:57966"/>
        <dbReference type="ChEBI" id="CHEBI:456215"/>
        <dbReference type="EC" id="6.3.2.1"/>
    </reaction>
</comment>
<dbReference type="SUPFAM" id="SSF52540">
    <property type="entry name" value="P-loop containing nucleoside triphosphate hydrolases"/>
    <property type="match status" value="1"/>
</dbReference>
<feature type="binding site" evidence="15">
    <location>
        <begin position="155"/>
        <end position="158"/>
    </location>
    <ligand>
        <name>ATP</name>
        <dbReference type="ChEBI" id="CHEBI:30616"/>
    </ligand>
</feature>
<dbReference type="PANTHER" id="PTHR21299:SF2">
    <property type="entry name" value="CYTIDYLATE KINASE"/>
    <property type="match status" value="1"/>
</dbReference>
<comment type="caution">
    <text evidence="17">The sequence shown here is derived from an EMBL/GenBank/DDBJ whole genome shotgun (WGS) entry which is preliminary data.</text>
</comment>
<keyword evidence="7 15" id="KW-0808">Transferase</keyword>
<comment type="similarity">
    <text evidence="3">Belongs to the cytidylate kinase family. Type 1 subfamily.</text>
</comment>
<sequence length="522" mass="57752">MRLFTTIAGLRAHLNSLFKDQTIGLVPTMGALHMGHASLIKRAIAENQITVVSIFINPLQFAPTEDLQKYPRQFTQDCQLCEQLGVDVIFAPTPETMGIAKNTDTQTNSLTTTVVPPQQMTSVLCGSFRLGHFQGVATIVTKLFTIIAPTVAYFGEKDAQQLAIIRQLVKDLNLNIDIRGCPTVREPSGLAYSSRNQYLTQQEKEQAVILSKSLKYAQESFAQGERDSQTLMTRVREQLKTVPEINIQYIELVHPTTLMPLEKITDSGLLAIAAHLGSTRLIDNVILRQRKPIIAIDGPAGVGKSTVTRLVALELGLTYLDTGAMYRALTWLVLQKGIPLDDEGAIAELVSDLHLELIPSVFPEQPMTIKINGEDVTEAIRTPEVTKNVSVISAQRYVRQGMLSQQHQYGKIGGIIVEGRDIGTKVFPDAELKIFLTASVQERAKRRSKDLIAQGQTNIELLQLEQDIGRRDYLDSHRAISPLLKAPDAIAIDTDGLTIHQVTEKIVQLYRERISTDSQVSG</sequence>
<dbReference type="Gene3D" id="3.40.50.300">
    <property type="entry name" value="P-loop containing nucleotide triphosphate hydrolases"/>
    <property type="match status" value="1"/>
</dbReference>
<dbReference type="GO" id="GO:0004592">
    <property type="term" value="F:pantoate-beta-alanine ligase activity"/>
    <property type="evidence" value="ECO:0007669"/>
    <property type="project" value="UniProtKB-UniRule"/>
</dbReference>
<organism evidence="17 18">
    <name type="scientific">Aphanothece hegewaldii CCALA 016</name>
    <dbReference type="NCBI Taxonomy" id="2107694"/>
    <lineage>
        <taxon>Bacteria</taxon>
        <taxon>Bacillati</taxon>
        <taxon>Cyanobacteriota</taxon>
        <taxon>Cyanophyceae</taxon>
        <taxon>Oscillatoriophycideae</taxon>
        <taxon>Chroococcales</taxon>
        <taxon>Aphanothecaceae</taxon>
        <taxon>Aphanothece</taxon>
    </lineage>
</organism>
<feature type="region of interest" description="Pantoate--beta-alanine ligase" evidence="15">
    <location>
        <begin position="1"/>
        <end position="285"/>
    </location>
</feature>
<comment type="catalytic activity">
    <reaction evidence="14 15">
        <text>CMP + ATP = CDP + ADP</text>
        <dbReference type="Rhea" id="RHEA:11600"/>
        <dbReference type="ChEBI" id="CHEBI:30616"/>
        <dbReference type="ChEBI" id="CHEBI:58069"/>
        <dbReference type="ChEBI" id="CHEBI:60377"/>
        <dbReference type="ChEBI" id="CHEBI:456216"/>
        <dbReference type="EC" id="2.7.4.25"/>
    </reaction>
</comment>
<evidence type="ECO:0000256" key="8">
    <source>
        <dbReference type="ARBA" id="ARBA00022741"/>
    </source>
</evidence>
<dbReference type="Pfam" id="PF02569">
    <property type="entry name" value="Pantoate_ligase"/>
    <property type="match status" value="1"/>
</dbReference>
<dbReference type="HAMAP" id="MF_00238">
    <property type="entry name" value="Cytidyl_kinase_type1"/>
    <property type="match status" value="1"/>
</dbReference>
<name>A0A2T1LUS9_9CHRO</name>
<comment type="catalytic activity">
    <reaction evidence="12 15">
        <text>dCMP + ATP = dCDP + ADP</text>
        <dbReference type="Rhea" id="RHEA:25094"/>
        <dbReference type="ChEBI" id="CHEBI:30616"/>
        <dbReference type="ChEBI" id="CHEBI:57566"/>
        <dbReference type="ChEBI" id="CHEBI:58593"/>
        <dbReference type="ChEBI" id="CHEBI:456216"/>
        <dbReference type="EC" id="2.7.4.25"/>
    </reaction>
</comment>
<evidence type="ECO:0000256" key="9">
    <source>
        <dbReference type="ARBA" id="ARBA00022777"/>
    </source>
</evidence>
<dbReference type="CDD" id="cd00560">
    <property type="entry name" value="PanC"/>
    <property type="match status" value="1"/>
</dbReference>
<dbReference type="PANTHER" id="PTHR21299">
    <property type="entry name" value="CYTIDYLATE KINASE/PANTOATE-BETA-ALANINE LIGASE"/>
    <property type="match status" value="1"/>
</dbReference>
<dbReference type="HAMAP" id="MF_00158">
    <property type="entry name" value="PanC"/>
    <property type="match status" value="1"/>
</dbReference>
<feature type="binding site" evidence="15">
    <location>
        <position position="60"/>
    </location>
    <ligand>
        <name>beta-alanine</name>
        <dbReference type="ChEBI" id="CHEBI:57966"/>
    </ligand>
</feature>
<dbReference type="InterPro" id="IPR042176">
    <property type="entry name" value="Pantoate_ligase_C"/>
</dbReference>
<dbReference type="EMBL" id="PXOH01000020">
    <property type="protein sequence ID" value="PSF35384.1"/>
    <property type="molecule type" value="Genomic_DNA"/>
</dbReference>
<comment type="similarity">
    <text evidence="2">Belongs to the pantothenate synthetase family.</text>
</comment>
<evidence type="ECO:0000256" key="13">
    <source>
        <dbReference type="ARBA" id="ARBA00048258"/>
    </source>
</evidence>
<comment type="similarity">
    <text evidence="15">In the N-terminal section; belongs to the pantothenate synthetase family.</text>
</comment>
<dbReference type="Gene3D" id="3.30.1300.10">
    <property type="entry name" value="Pantoate-beta-alanine ligase, C-terminal domain"/>
    <property type="match status" value="1"/>
</dbReference>
<dbReference type="GO" id="GO:0006220">
    <property type="term" value="P:pyrimidine nucleotide metabolic process"/>
    <property type="evidence" value="ECO:0007669"/>
    <property type="project" value="UniProtKB-UniRule"/>
</dbReference>
<dbReference type="InterPro" id="IPR011994">
    <property type="entry name" value="Cytidylate_kinase_dom"/>
</dbReference>
<gene>
    <name evidence="15" type="primary">panC/cmk</name>
    <name evidence="17" type="ORF">C7H19_16510</name>
</gene>
<evidence type="ECO:0000256" key="1">
    <source>
        <dbReference type="ARBA" id="ARBA00004990"/>
    </source>
</evidence>
<dbReference type="Pfam" id="PF02224">
    <property type="entry name" value="Cytidylate_kin"/>
    <property type="match status" value="1"/>
</dbReference>
<dbReference type="GO" id="GO:0015940">
    <property type="term" value="P:pantothenate biosynthetic process"/>
    <property type="evidence" value="ECO:0007669"/>
    <property type="project" value="UniProtKB-UniRule"/>
</dbReference>